<evidence type="ECO:0000313" key="19">
    <source>
        <dbReference type="EMBL" id="QNL43355.1"/>
    </source>
</evidence>
<dbReference type="GO" id="GO:0046872">
    <property type="term" value="F:metal ion binding"/>
    <property type="evidence" value="ECO:0007669"/>
    <property type="project" value="UniProtKB-KW"/>
</dbReference>
<evidence type="ECO:0000256" key="17">
    <source>
        <dbReference type="ARBA" id="ARBA00078074"/>
    </source>
</evidence>
<dbReference type="PIRSF" id="PIRSF016599">
    <property type="entry name" value="Xaa-His_dipept"/>
    <property type="match status" value="1"/>
</dbReference>
<dbReference type="SUPFAM" id="SSF53187">
    <property type="entry name" value="Zn-dependent exopeptidases"/>
    <property type="match status" value="1"/>
</dbReference>
<dbReference type="InterPro" id="IPR001160">
    <property type="entry name" value="Peptidase_M20C"/>
</dbReference>
<comment type="similarity">
    <text evidence="12">Belongs to the peptidase M20C family.</text>
</comment>
<keyword evidence="19" id="KW-0224">Dipeptidase</keyword>
<dbReference type="PRINTS" id="PR00934">
    <property type="entry name" value="XHISDIPTASE"/>
</dbReference>
<dbReference type="NCBIfam" id="TIGR01893">
    <property type="entry name" value="aa-his-dipept"/>
    <property type="match status" value="1"/>
</dbReference>
<comment type="catalytic activity">
    <reaction evidence="9">
        <text>Hydrolysis of dipeptides, preferentially hydrophobic dipeptides including prolyl amino acids.</text>
        <dbReference type="EC" id="3.4.13.18"/>
    </reaction>
</comment>
<evidence type="ECO:0000256" key="5">
    <source>
        <dbReference type="ARBA" id="ARBA00022801"/>
    </source>
</evidence>
<evidence type="ECO:0000256" key="12">
    <source>
        <dbReference type="ARBA" id="ARBA00061423"/>
    </source>
</evidence>
<keyword evidence="7" id="KW-0482">Metalloprotease</keyword>
<evidence type="ECO:0000313" key="20">
    <source>
        <dbReference type="Proteomes" id="UP000515960"/>
    </source>
</evidence>
<proteinExistence type="inferred from homology"/>
<dbReference type="GO" id="GO:0005829">
    <property type="term" value="C:cytosol"/>
    <property type="evidence" value="ECO:0007669"/>
    <property type="project" value="TreeGrafter"/>
</dbReference>
<dbReference type="EMBL" id="CP060490">
    <property type="protein sequence ID" value="QNL43355.1"/>
    <property type="molecule type" value="Genomic_DNA"/>
</dbReference>
<dbReference type="FunFam" id="3.40.630.10:FF:000015">
    <property type="entry name" value="Aminoacyl-histidine dipeptidase PepD"/>
    <property type="match status" value="1"/>
</dbReference>
<sequence length="485" mass="53327">MGRNYTLTGIEPADVWNYFYQISQIPRNSGNREPITAYLMDFCQKHGIKARRDEAYNVIAQVPASPGYEDAPSVILHSHVDMVCIKDEGVEHDFSKDPIRAYAENGIVTAEGTTLGGDDGIGMAFMLACMADAEAEHPALECVFTADEETDMDGGRRLDYTQLKSRYYINIDGMGVAVGSAGEIDVRLLMPRSHTPVKEHNLVHRVSVSGLKGGHSGAEALYERANAITLLNRVLLELTNHADIQILSLQGGRAGGCMATAIPTSASAVIAVPESHMNGARDAVAKCTAVLKKEYARRDPGISIVLESCDSGLDALSDEDADKVLDLLTLLPDGLRSTHQDFAQTLGSTSNVGVLESRDDVVEFAVTIRSTDTKRFYLYEQVCRLAGRLGVDVELLCDFPAWEYSVNDQWMDMIRRLYPEYPPFLLGGTGEIGYFTEHIPGLNAVSLTPSAYNCHSTGEYLDIQECAYFYNNLKTLLKQMKELEK</sequence>
<comment type="cofactor">
    <cofactor evidence="2">
        <name>Zn(2+)</name>
        <dbReference type="ChEBI" id="CHEBI:29105"/>
    </cofactor>
</comment>
<keyword evidence="4" id="KW-0479">Metal-binding</keyword>
<dbReference type="PANTHER" id="PTHR43501:SF1">
    <property type="entry name" value="CYTOSOL NON-SPECIFIC DIPEPTIDASE"/>
    <property type="match status" value="1"/>
</dbReference>
<dbReference type="KEGG" id="ohi:H8790_07570"/>
<keyword evidence="6" id="KW-0862">Zinc</keyword>
<evidence type="ECO:0000256" key="3">
    <source>
        <dbReference type="ARBA" id="ARBA00022670"/>
    </source>
</evidence>
<evidence type="ECO:0000256" key="14">
    <source>
        <dbReference type="ARBA" id="ARBA00075285"/>
    </source>
</evidence>
<dbReference type="Proteomes" id="UP000515960">
    <property type="component" value="Chromosome"/>
</dbReference>
<name>A0A7G9B1C4_9FIRM</name>
<dbReference type="GO" id="GO:0070573">
    <property type="term" value="F:metallodipeptidase activity"/>
    <property type="evidence" value="ECO:0007669"/>
    <property type="project" value="TreeGrafter"/>
</dbReference>
<dbReference type="InterPro" id="IPR011650">
    <property type="entry name" value="Peptidase_M20_dimer"/>
</dbReference>
<evidence type="ECO:0000256" key="10">
    <source>
        <dbReference type="ARBA" id="ARBA00038976"/>
    </source>
</evidence>
<accession>A0A7G9B1C4</accession>
<dbReference type="Pfam" id="PF01546">
    <property type="entry name" value="Peptidase_M20"/>
    <property type="match status" value="1"/>
</dbReference>
<evidence type="ECO:0000256" key="9">
    <source>
        <dbReference type="ARBA" id="ARBA00036421"/>
    </source>
</evidence>
<keyword evidence="20" id="KW-1185">Reference proteome</keyword>
<dbReference type="AlphaFoldDB" id="A0A7G9B1C4"/>
<evidence type="ECO:0000256" key="1">
    <source>
        <dbReference type="ARBA" id="ARBA00001941"/>
    </source>
</evidence>
<feature type="domain" description="Peptidase M20 dimerisation" evidence="18">
    <location>
        <begin position="212"/>
        <end position="297"/>
    </location>
</feature>
<organism evidence="19 20">
    <name type="scientific">Oscillibacter hominis</name>
    <dbReference type="NCBI Taxonomy" id="2763056"/>
    <lineage>
        <taxon>Bacteria</taxon>
        <taxon>Bacillati</taxon>
        <taxon>Bacillota</taxon>
        <taxon>Clostridia</taxon>
        <taxon>Eubacteriales</taxon>
        <taxon>Oscillospiraceae</taxon>
        <taxon>Oscillibacter</taxon>
    </lineage>
</organism>
<reference evidence="19 20" key="1">
    <citation type="submission" date="2020-08" db="EMBL/GenBank/DDBJ databases">
        <authorList>
            <person name="Liu C."/>
            <person name="Sun Q."/>
        </authorList>
    </citation>
    <scope>NUCLEOTIDE SEQUENCE [LARGE SCALE GENOMIC DNA]</scope>
    <source>
        <strain evidence="19 20">NSJ-62</strain>
    </source>
</reference>
<protein>
    <recommendedName>
        <fullName evidence="13">Cytosol non-specific dipeptidase</fullName>
        <ecNumber evidence="10">3.4.13.18</ecNumber>
    </recommendedName>
    <alternativeName>
        <fullName evidence="16">Aminoacyl-histidine dipeptidase</fullName>
    </alternativeName>
    <alternativeName>
        <fullName evidence="15">Beta-alanyl-histidine dipeptidase</fullName>
    </alternativeName>
    <alternativeName>
        <fullName evidence="14">Carnosinase</fullName>
    </alternativeName>
    <alternativeName>
        <fullName evidence="11">Peptidase D</fullName>
    </alternativeName>
    <alternativeName>
        <fullName evidence="17">Xaa-His dipeptidase</fullName>
    </alternativeName>
</protein>
<evidence type="ECO:0000256" key="4">
    <source>
        <dbReference type="ARBA" id="ARBA00022723"/>
    </source>
</evidence>
<dbReference type="PANTHER" id="PTHR43501">
    <property type="entry name" value="CYTOSOL NON-SPECIFIC DIPEPTIDASE"/>
    <property type="match status" value="1"/>
</dbReference>
<keyword evidence="5 19" id="KW-0378">Hydrolase</keyword>
<keyword evidence="3" id="KW-0645">Protease</keyword>
<evidence type="ECO:0000256" key="16">
    <source>
        <dbReference type="ARBA" id="ARBA00077688"/>
    </source>
</evidence>
<evidence type="ECO:0000256" key="15">
    <source>
        <dbReference type="ARBA" id="ARBA00076004"/>
    </source>
</evidence>
<evidence type="ECO:0000256" key="2">
    <source>
        <dbReference type="ARBA" id="ARBA00001947"/>
    </source>
</evidence>
<dbReference type="Gene3D" id="3.40.630.10">
    <property type="entry name" value="Zn peptidases"/>
    <property type="match status" value="2"/>
</dbReference>
<gene>
    <name evidence="19" type="primary">pepD</name>
    <name evidence="19" type="ORF">H8790_07570</name>
</gene>
<comment type="cofactor">
    <cofactor evidence="1">
        <name>Co(2+)</name>
        <dbReference type="ChEBI" id="CHEBI:48828"/>
    </cofactor>
</comment>
<dbReference type="Pfam" id="PF07687">
    <property type="entry name" value="M20_dimer"/>
    <property type="match status" value="1"/>
</dbReference>
<dbReference type="RefSeq" id="WP_187331946.1">
    <property type="nucleotide sequence ID" value="NZ_CP060490.1"/>
</dbReference>
<evidence type="ECO:0000259" key="18">
    <source>
        <dbReference type="Pfam" id="PF07687"/>
    </source>
</evidence>
<dbReference type="EC" id="3.4.13.18" evidence="10"/>
<evidence type="ECO:0000256" key="7">
    <source>
        <dbReference type="ARBA" id="ARBA00023049"/>
    </source>
</evidence>
<dbReference type="InterPro" id="IPR002933">
    <property type="entry name" value="Peptidase_M20"/>
</dbReference>
<evidence type="ECO:0000256" key="6">
    <source>
        <dbReference type="ARBA" id="ARBA00022833"/>
    </source>
</evidence>
<keyword evidence="8" id="KW-0170">Cobalt</keyword>
<dbReference type="GO" id="GO:0006508">
    <property type="term" value="P:proteolysis"/>
    <property type="evidence" value="ECO:0007669"/>
    <property type="project" value="UniProtKB-KW"/>
</dbReference>
<evidence type="ECO:0000256" key="11">
    <source>
        <dbReference type="ARBA" id="ARBA00044252"/>
    </source>
</evidence>
<evidence type="ECO:0000256" key="13">
    <source>
        <dbReference type="ARBA" id="ARBA00071271"/>
    </source>
</evidence>
<evidence type="ECO:0000256" key="8">
    <source>
        <dbReference type="ARBA" id="ARBA00023285"/>
    </source>
</evidence>